<proteinExistence type="predicted"/>
<dbReference type="Pfam" id="PF01124">
    <property type="entry name" value="MAPEG"/>
    <property type="match status" value="1"/>
</dbReference>
<comment type="subcellular location">
    <subcellularLocation>
        <location evidence="1">Membrane</location>
    </subcellularLocation>
</comment>
<keyword evidence="3 5" id="KW-1133">Transmembrane helix</keyword>
<dbReference type="PANTHER" id="PTHR35371">
    <property type="entry name" value="INNER MEMBRANE PROTEIN"/>
    <property type="match status" value="1"/>
</dbReference>
<dbReference type="RefSeq" id="WP_088561437.1">
    <property type="nucleotide sequence ID" value="NZ_FYEH01000006.1"/>
</dbReference>
<feature type="transmembrane region" description="Helical" evidence="5">
    <location>
        <begin position="58"/>
        <end position="76"/>
    </location>
</feature>
<keyword evidence="4 5" id="KW-0472">Membrane</keyword>
<name>A0A212R835_9PROT</name>
<evidence type="ECO:0000256" key="2">
    <source>
        <dbReference type="ARBA" id="ARBA00022692"/>
    </source>
</evidence>
<dbReference type="AlphaFoldDB" id="A0A212R835"/>
<dbReference type="GO" id="GO:0016020">
    <property type="term" value="C:membrane"/>
    <property type="evidence" value="ECO:0007669"/>
    <property type="project" value="UniProtKB-SubCell"/>
</dbReference>
<feature type="transmembrane region" description="Helical" evidence="5">
    <location>
        <begin position="82"/>
        <end position="104"/>
    </location>
</feature>
<gene>
    <name evidence="6" type="ORF">SAMN07250955_106136</name>
</gene>
<keyword evidence="7" id="KW-1185">Reference proteome</keyword>
<dbReference type="PANTHER" id="PTHR35371:SF1">
    <property type="entry name" value="BLR7753 PROTEIN"/>
    <property type="match status" value="1"/>
</dbReference>
<dbReference type="InterPro" id="IPR023352">
    <property type="entry name" value="MAPEG-like_dom_sf"/>
</dbReference>
<evidence type="ECO:0000313" key="6">
    <source>
        <dbReference type="EMBL" id="SNB68140.1"/>
    </source>
</evidence>
<dbReference type="Gene3D" id="1.20.120.550">
    <property type="entry name" value="Membrane associated eicosanoid/glutathione metabolism-like domain"/>
    <property type="match status" value="1"/>
</dbReference>
<dbReference type="Proteomes" id="UP000197065">
    <property type="component" value="Unassembled WGS sequence"/>
</dbReference>
<dbReference type="InterPro" id="IPR001129">
    <property type="entry name" value="Membr-assoc_MAPEG"/>
</dbReference>
<evidence type="ECO:0000313" key="7">
    <source>
        <dbReference type="Proteomes" id="UP000197065"/>
    </source>
</evidence>
<keyword evidence="2 5" id="KW-0812">Transmembrane</keyword>
<reference evidence="6 7" key="1">
    <citation type="submission" date="2017-06" db="EMBL/GenBank/DDBJ databases">
        <authorList>
            <person name="Kim H.J."/>
            <person name="Triplett B.A."/>
        </authorList>
    </citation>
    <scope>NUCLEOTIDE SEQUENCE [LARGE SCALE GENOMIC DNA]</scope>
    <source>
        <strain evidence="6 7">B29T1</strain>
    </source>
</reference>
<feature type="transmembrane region" description="Helical" evidence="5">
    <location>
        <begin position="6"/>
        <end position="25"/>
    </location>
</feature>
<evidence type="ECO:0000256" key="5">
    <source>
        <dbReference type="SAM" id="Phobius"/>
    </source>
</evidence>
<feature type="transmembrane region" description="Helical" evidence="5">
    <location>
        <begin position="111"/>
        <end position="130"/>
    </location>
</feature>
<accession>A0A212R835</accession>
<dbReference type="EMBL" id="FYEH01000006">
    <property type="protein sequence ID" value="SNB68140.1"/>
    <property type="molecule type" value="Genomic_DNA"/>
</dbReference>
<sequence>MSTELYLVGWILLLAIVQILLASYARNKETGTAYNVGPRDDEGPPVGRLTARLRRAQANLFETMPVIVAALIVAHVTGREGVLTLSAAILYLVARIVYLPLYAAGIPVLRSVVWLVSLVGVLMAILAILLP</sequence>
<evidence type="ECO:0000256" key="4">
    <source>
        <dbReference type="ARBA" id="ARBA00023136"/>
    </source>
</evidence>
<dbReference type="SUPFAM" id="SSF161084">
    <property type="entry name" value="MAPEG domain-like"/>
    <property type="match status" value="1"/>
</dbReference>
<evidence type="ECO:0000256" key="3">
    <source>
        <dbReference type="ARBA" id="ARBA00022989"/>
    </source>
</evidence>
<organism evidence="6 7">
    <name type="scientific">Arboricoccus pini</name>
    <dbReference type="NCBI Taxonomy" id="1963835"/>
    <lineage>
        <taxon>Bacteria</taxon>
        <taxon>Pseudomonadati</taxon>
        <taxon>Pseudomonadota</taxon>
        <taxon>Alphaproteobacteria</taxon>
        <taxon>Geminicoccales</taxon>
        <taxon>Geminicoccaceae</taxon>
        <taxon>Arboricoccus</taxon>
    </lineage>
</organism>
<protein>
    <submittedName>
        <fullName evidence="6">Uncharacterized conserved protein, MAPEG superfamily</fullName>
    </submittedName>
</protein>
<dbReference type="OrthoDB" id="7743618at2"/>
<evidence type="ECO:0000256" key="1">
    <source>
        <dbReference type="ARBA" id="ARBA00004370"/>
    </source>
</evidence>